<evidence type="ECO:0000313" key="3">
    <source>
        <dbReference type="Proteomes" id="UP001359485"/>
    </source>
</evidence>
<reference evidence="2 3" key="1">
    <citation type="submission" date="2023-09" db="EMBL/GenBank/DDBJ databases">
        <title>Genomes of two closely related lineages of the louse Polyplax serrata with different host specificities.</title>
        <authorList>
            <person name="Martinu J."/>
            <person name="Tarabai H."/>
            <person name="Stefka J."/>
            <person name="Hypsa V."/>
        </authorList>
    </citation>
    <scope>NUCLEOTIDE SEQUENCE [LARGE SCALE GENOMIC DNA]</scope>
    <source>
        <strain evidence="2">98ZLc_SE</strain>
    </source>
</reference>
<proteinExistence type="predicted"/>
<protein>
    <submittedName>
        <fullName evidence="2">Uncharacterized protein</fullName>
    </submittedName>
</protein>
<name>A0ABR1AUH6_POLSC</name>
<comment type="caution">
    <text evidence="2">The sequence shown here is derived from an EMBL/GenBank/DDBJ whole genome shotgun (WGS) entry which is preliminary data.</text>
</comment>
<dbReference type="EMBL" id="JAWJWF010000045">
    <property type="protein sequence ID" value="KAK6627579.1"/>
    <property type="molecule type" value="Genomic_DNA"/>
</dbReference>
<accession>A0ABR1AUH6</accession>
<gene>
    <name evidence="2" type="ORF">RUM44_010057</name>
</gene>
<evidence type="ECO:0000256" key="1">
    <source>
        <dbReference type="SAM" id="MobiDB-lite"/>
    </source>
</evidence>
<keyword evidence="3" id="KW-1185">Reference proteome</keyword>
<evidence type="ECO:0000313" key="2">
    <source>
        <dbReference type="EMBL" id="KAK6627579.1"/>
    </source>
</evidence>
<feature type="region of interest" description="Disordered" evidence="1">
    <location>
        <begin position="32"/>
        <end position="57"/>
    </location>
</feature>
<organism evidence="2 3">
    <name type="scientific">Polyplax serrata</name>
    <name type="common">Common mouse louse</name>
    <dbReference type="NCBI Taxonomy" id="468196"/>
    <lineage>
        <taxon>Eukaryota</taxon>
        <taxon>Metazoa</taxon>
        <taxon>Ecdysozoa</taxon>
        <taxon>Arthropoda</taxon>
        <taxon>Hexapoda</taxon>
        <taxon>Insecta</taxon>
        <taxon>Pterygota</taxon>
        <taxon>Neoptera</taxon>
        <taxon>Paraneoptera</taxon>
        <taxon>Psocodea</taxon>
        <taxon>Troctomorpha</taxon>
        <taxon>Phthiraptera</taxon>
        <taxon>Anoplura</taxon>
        <taxon>Polyplacidae</taxon>
        <taxon>Polyplax</taxon>
    </lineage>
</organism>
<dbReference type="Proteomes" id="UP001359485">
    <property type="component" value="Unassembled WGS sequence"/>
</dbReference>
<sequence length="172" mass="19302">MSGALKLPVIFAMTRRSRGLVNVRGKSDELVDRERKGNDEEGWWKGNGEKVVGRKEDKRERSAVEEELESGWRKADEVKAYTDLLKRSPTALPVGTLVPCGNLPPQKTDKLISGRCSSKDFATKDFLLTILFSSWKHQNIPLSTMEIPGDPCASYHYVQITSTKLITKVLQP</sequence>